<dbReference type="AlphaFoldDB" id="E5A554"/>
<dbReference type="SUPFAM" id="SSF81383">
    <property type="entry name" value="F-box domain"/>
    <property type="match status" value="1"/>
</dbReference>
<proteinExistence type="predicted"/>
<feature type="region of interest" description="Disordered" evidence="1">
    <location>
        <begin position="399"/>
        <end position="427"/>
    </location>
</feature>
<feature type="compositionally biased region" description="Polar residues" evidence="1">
    <location>
        <begin position="410"/>
        <end position="423"/>
    </location>
</feature>
<organism evidence="4">
    <name type="scientific">Leptosphaeria maculans (strain JN3 / isolate v23.1.3 / race Av1-4-5-6-7-8)</name>
    <name type="common">Blackleg fungus</name>
    <name type="synonym">Phoma lingam</name>
    <dbReference type="NCBI Taxonomy" id="985895"/>
    <lineage>
        <taxon>Eukaryota</taxon>
        <taxon>Fungi</taxon>
        <taxon>Dikarya</taxon>
        <taxon>Ascomycota</taxon>
        <taxon>Pezizomycotina</taxon>
        <taxon>Dothideomycetes</taxon>
        <taxon>Pleosporomycetidae</taxon>
        <taxon>Pleosporales</taxon>
        <taxon>Pleosporineae</taxon>
        <taxon>Leptosphaeriaceae</taxon>
        <taxon>Plenodomus</taxon>
        <taxon>Plenodomus lingam/Leptosphaeria maculans species complex</taxon>
    </lineage>
</organism>
<dbReference type="eggNOG" id="ENOG502RYII">
    <property type="taxonomic scope" value="Eukaryota"/>
</dbReference>
<dbReference type="STRING" id="985895.E5A554"/>
<dbReference type="PROSITE" id="PS50181">
    <property type="entry name" value="FBOX"/>
    <property type="match status" value="1"/>
</dbReference>
<gene>
    <name evidence="3" type="ORF">LEMA_P079910.1</name>
</gene>
<protein>
    <recommendedName>
        <fullName evidence="2">F-box domain-containing protein</fullName>
    </recommendedName>
</protein>
<dbReference type="GeneID" id="13282197"/>
<dbReference type="VEuPathDB" id="FungiDB:LEMA_P079910.1"/>
<accession>E5A554</accession>
<dbReference type="InterPro" id="IPR036047">
    <property type="entry name" value="F-box-like_dom_sf"/>
</dbReference>
<name>E5A554_LEPMJ</name>
<evidence type="ECO:0000256" key="1">
    <source>
        <dbReference type="SAM" id="MobiDB-lite"/>
    </source>
</evidence>
<feature type="domain" description="F-box" evidence="2">
    <location>
        <begin position="2"/>
        <end position="48"/>
    </location>
</feature>
<reference evidence="4" key="1">
    <citation type="journal article" date="2011" name="Nat. Commun.">
        <title>Effector diversification within compartments of the Leptosphaeria maculans genome affected by Repeat-Induced Point mutations.</title>
        <authorList>
            <person name="Rouxel T."/>
            <person name="Grandaubert J."/>
            <person name="Hane J.K."/>
            <person name="Hoede C."/>
            <person name="van de Wouw A.P."/>
            <person name="Couloux A."/>
            <person name="Dominguez V."/>
            <person name="Anthouard V."/>
            <person name="Bally P."/>
            <person name="Bourras S."/>
            <person name="Cozijnsen A.J."/>
            <person name="Ciuffetti L.M."/>
            <person name="Degrave A."/>
            <person name="Dilmaghani A."/>
            <person name="Duret L."/>
            <person name="Fudal I."/>
            <person name="Goodwin S.B."/>
            <person name="Gout L."/>
            <person name="Glaser N."/>
            <person name="Linglin J."/>
            <person name="Kema G.H.J."/>
            <person name="Lapalu N."/>
            <person name="Lawrence C.B."/>
            <person name="May K."/>
            <person name="Meyer M."/>
            <person name="Ollivier B."/>
            <person name="Poulain J."/>
            <person name="Schoch C.L."/>
            <person name="Simon A."/>
            <person name="Spatafora J.W."/>
            <person name="Stachowiak A."/>
            <person name="Turgeon B.G."/>
            <person name="Tyler B.M."/>
            <person name="Vincent D."/>
            <person name="Weissenbach J."/>
            <person name="Amselem J."/>
            <person name="Quesneville H."/>
            <person name="Oliver R.P."/>
            <person name="Wincker P."/>
            <person name="Balesdent M.-H."/>
            <person name="Howlett B.J."/>
        </authorList>
    </citation>
    <scope>NUCLEOTIDE SEQUENCE [LARGE SCALE GENOMIC DNA]</scope>
    <source>
        <strain evidence="4">JN3 / isolate v23.1.3 / race Av1-4-5-6-7-8</strain>
    </source>
</reference>
<sequence length="652" mass="72858">MTASLDRLPYDVLFQIALAISLEDIVHLSQTCHQLRVLLDERTLVRQTLKNQHPYSEEVQKARAGISTYGQAFQALYDRRNAFSSAYPFSARVVDFGNSFVYQQGTLSILNGSIVQVLGIHPRSDPVRLNLSNIIQPVLETAFASAGNFNVSLLYYSDSILAVHVTKERRQSSSYIFAIDTTPQSINGRRVVNAVQIPSSFKIFVRHTARYLYYGTHTGLGDDGHHKWEIDGFALDKNFALPHRTRPLLLEGFHGTDVGSTVAFEIHNDWFYAVSNQGIFDVEEIDDASFYHLIRFPISNPTPDAMETNDQLYRRHHNQGPIHDSWTDLTLQLDERTNETVIVESRREWAQASSRQSRTFYVTRLDVEPANKVHRNTMDMNSESAPPLPDDILTALLGPEDKPHYMPTPAQHSESPHSEFSPTDPSPRSFILARTKFRTYNYSCTSFLDLVEDERCCPDNGAKPPCLRLRIGSRREYRYGLESTVENKGKQCASSSPLLPHQDLVNRTRYKHGPTRMWPPPSRRCPCARRLHDILSPRLPSGSVGQGNARTVVGVLDDRSLAYMIKPGRAYGARDAEGVGAVVVVEFCRPVASEQSCGELGVSASSSTSAADTCVDAAATDAAAVNASVNATLDTWQWTPGLERRCRAGTCH</sequence>
<dbReference type="EMBL" id="FP929134">
    <property type="protein sequence ID" value="CBX98752.1"/>
    <property type="molecule type" value="Genomic_DNA"/>
</dbReference>
<keyword evidence="4" id="KW-1185">Reference proteome</keyword>
<dbReference type="Proteomes" id="UP000002668">
    <property type="component" value="Genome"/>
</dbReference>
<dbReference type="InParanoid" id="E5A554"/>
<dbReference type="OMA" id="FYAVSNQ"/>
<dbReference type="HOGENOM" id="CLU_015634_0_0_1"/>
<evidence type="ECO:0000259" key="2">
    <source>
        <dbReference type="PROSITE" id="PS50181"/>
    </source>
</evidence>
<evidence type="ECO:0000313" key="4">
    <source>
        <dbReference type="Proteomes" id="UP000002668"/>
    </source>
</evidence>
<dbReference type="OrthoDB" id="5359231at2759"/>
<dbReference type="InterPro" id="IPR001810">
    <property type="entry name" value="F-box_dom"/>
</dbReference>
<evidence type="ECO:0000313" key="3">
    <source>
        <dbReference type="EMBL" id="CBX98752.1"/>
    </source>
</evidence>